<comment type="caution">
    <text evidence="1">The sequence shown here is derived from an EMBL/GenBank/DDBJ whole genome shotgun (WGS) entry which is preliminary data.</text>
</comment>
<organism evidence="1 2">
    <name type="scientific">Rhizoctonia solani</name>
    <dbReference type="NCBI Taxonomy" id="456999"/>
    <lineage>
        <taxon>Eukaryota</taxon>
        <taxon>Fungi</taxon>
        <taxon>Dikarya</taxon>
        <taxon>Basidiomycota</taxon>
        <taxon>Agaricomycotina</taxon>
        <taxon>Agaricomycetes</taxon>
        <taxon>Cantharellales</taxon>
        <taxon>Ceratobasidiaceae</taxon>
        <taxon>Rhizoctonia</taxon>
    </lineage>
</organism>
<proteinExistence type="predicted"/>
<dbReference type="SUPFAM" id="SSF53474">
    <property type="entry name" value="alpha/beta-Hydrolases"/>
    <property type="match status" value="1"/>
</dbReference>
<evidence type="ECO:0000313" key="2">
    <source>
        <dbReference type="Proteomes" id="UP000663843"/>
    </source>
</evidence>
<protein>
    <submittedName>
        <fullName evidence="1">Uncharacterized protein</fullName>
    </submittedName>
</protein>
<dbReference type="Gene3D" id="3.40.50.1820">
    <property type="entry name" value="alpha/beta hydrolase"/>
    <property type="match status" value="1"/>
</dbReference>
<sequence length="295" mass="32272">MTLIPYPVPCGDTTAHIYGHPIFSGRPATSVLFLLHGYPANVQHMTPVVNRIFSILANKSRGLDGNPCTNLVIVTLESNEKAKPLMDDDPRGEAEYVYKAQGIVISLCGYSSDSPSLDTFTERLASAVSSLINLLPSILHPNTPEVVNTWAVTGLGLGAHAAWMVMDRDPRLQACIPILGSPDFLDIATSRSLTHFPLLSSCMTHETREYILKHDPISQPTSPERPKPFLNKQILAIVGAQDSMVPILPTRQFLNRIDVGPLGTKKLVIQEGVGHQCTQEMIVQMAEFVWDVALA</sequence>
<gene>
    <name evidence="1" type="ORF">RDB_LOCUS12244</name>
</gene>
<reference evidence="1" key="1">
    <citation type="submission" date="2021-01" db="EMBL/GenBank/DDBJ databases">
        <authorList>
            <person name="Kaushik A."/>
        </authorList>
    </citation>
    <scope>NUCLEOTIDE SEQUENCE</scope>
    <source>
        <strain evidence="1">AG2-2IIIB</strain>
    </source>
</reference>
<dbReference type="Proteomes" id="UP000663843">
    <property type="component" value="Unassembled WGS sequence"/>
</dbReference>
<dbReference type="InterPro" id="IPR029058">
    <property type="entry name" value="AB_hydrolase_fold"/>
</dbReference>
<dbReference type="AlphaFoldDB" id="A0A8H2WEP7"/>
<dbReference type="EMBL" id="CAJMWT010000890">
    <property type="protein sequence ID" value="CAE6361328.1"/>
    <property type="molecule type" value="Genomic_DNA"/>
</dbReference>
<evidence type="ECO:0000313" key="1">
    <source>
        <dbReference type="EMBL" id="CAE6361328.1"/>
    </source>
</evidence>
<accession>A0A8H2WEP7</accession>
<dbReference type="OrthoDB" id="6017153at2759"/>
<name>A0A8H2WEP7_9AGAM</name>